<feature type="region of interest" description="Disordered" evidence="6">
    <location>
        <begin position="1"/>
        <end position="65"/>
    </location>
</feature>
<keyword evidence="5" id="KW-0175">Coiled coil</keyword>
<dbReference type="Pfam" id="PF03179">
    <property type="entry name" value="V-ATPase_G"/>
    <property type="match status" value="1"/>
</dbReference>
<comment type="similarity">
    <text evidence="1">Belongs to the V-ATPase G subunit family.</text>
</comment>
<evidence type="ECO:0000256" key="1">
    <source>
        <dbReference type="ARBA" id="ARBA00010066"/>
    </source>
</evidence>
<sequence>MPFWRRRSRAKADQNANQDSTAAANNSNNNPPLSKDDRHMSSLVCEQNDQKEQKEEQLCDSSEPSKRVVMVPAAAHGASPATAVEARPSLFRRTISSFSSKVIPKMRSDSSKTSGQSGANGDGRMAKTTSGGRHSNEGPVSAETDHGGWRALHGFRQRFHTTHHATTGQGGSGQYGTMDHSLHLPLHLRHLHFPHILHHPAQQEGVSSGDPEAEAMQRLQHAAEQAKRIVERARGEREILMQRAREEAEEEMAALRVELEGEAVRDQQKGNNGEDAIREATAEEDGRMRHILEQSSEHVDDAVSLCVGHVLNVDISLSVERRGVLRNLKNNPPKFLRKSYAKSYPSERRLLAERLEKGKKNLSVSDFSWDVDTLEYPMIDNASPDQDDVYAAILGERTLKEEEEVQIDFDELEDPAPLGRFSSAMQSIQTTCGCLLG</sequence>
<dbReference type="EMBL" id="HG713162">
    <property type="protein sequence ID" value="CDJ52618.1"/>
    <property type="molecule type" value="Genomic_DNA"/>
</dbReference>
<evidence type="ECO:0000256" key="4">
    <source>
        <dbReference type="ARBA" id="ARBA00023065"/>
    </source>
</evidence>
<accession>U6LTL0</accession>
<gene>
    <name evidence="7" type="ORF">EBH_0004440</name>
</gene>
<evidence type="ECO:0000256" key="3">
    <source>
        <dbReference type="ARBA" id="ARBA00022781"/>
    </source>
</evidence>
<dbReference type="Gene3D" id="1.20.5.2950">
    <property type="match status" value="1"/>
</dbReference>
<evidence type="ECO:0000256" key="2">
    <source>
        <dbReference type="ARBA" id="ARBA00022448"/>
    </source>
</evidence>
<dbReference type="InterPro" id="IPR005124">
    <property type="entry name" value="V-ATPase_G"/>
</dbReference>
<dbReference type="GO" id="GO:0016471">
    <property type="term" value="C:vacuolar proton-transporting V-type ATPase complex"/>
    <property type="evidence" value="ECO:0007669"/>
    <property type="project" value="InterPro"/>
</dbReference>
<keyword evidence="8" id="KW-1185">Reference proteome</keyword>
<reference evidence="7" key="2">
    <citation type="submission" date="2013-10" db="EMBL/GenBank/DDBJ databases">
        <authorList>
            <person name="Aslett M."/>
        </authorList>
    </citation>
    <scope>NUCLEOTIDE SEQUENCE [LARGE SCALE GENOMIC DNA]</scope>
    <source>
        <strain evidence="7">Houghton</strain>
    </source>
</reference>
<dbReference type="Proteomes" id="UP000030750">
    <property type="component" value="Unassembled WGS sequence"/>
</dbReference>
<evidence type="ECO:0000256" key="5">
    <source>
        <dbReference type="SAM" id="Coils"/>
    </source>
</evidence>
<keyword evidence="3" id="KW-0375">Hydrogen ion transport</keyword>
<feature type="region of interest" description="Disordered" evidence="6">
    <location>
        <begin position="102"/>
        <end position="147"/>
    </location>
</feature>
<feature type="coiled-coil region" evidence="5">
    <location>
        <begin position="216"/>
        <end position="265"/>
    </location>
</feature>
<reference evidence="7" key="1">
    <citation type="submission" date="2013-10" db="EMBL/GenBank/DDBJ databases">
        <title>Genomic analysis of the causative agents of coccidiosis in chickens.</title>
        <authorList>
            <person name="Reid A.J."/>
            <person name="Blake D."/>
            <person name="Billington K."/>
            <person name="Browne H."/>
            <person name="Dunn M."/>
            <person name="Hung S."/>
            <person name="Kawahara F."/>
            <person name="Miranda-Saavedra D."/>
            <person name="Mourier T."/>
            <person name="Nagra H."/>
            <person name="Otto T.D."/>
            <person name="Rawlings N."/>
            <person name="Sanchez A."/>
            <person name="Sanders M."/>
            <person name="Subramaniam C."/>
            <person name="Tay Y."/>
            <person name="Dear P."/>
            <person name="Doerig C."/>
            <person name="Gruber A."/>
            <person name="Parkinson J."/>
            <person name="Shirley M."/>
            <person name="Wan K.L."/>
            <person name="Berriman M."/>
            <person name="Tomley F."/>
            <person name="Pain A."/>
        </authorList>
    </citation>
    <scope>NUCLEOTIDE SEQUENCE [LARGE SCALE GENOMIC DNA]</scope>
    <source>
        <strain evidence="7">Houghton</strain>
    </source>
</reference>
<name>U6LTL0_9EIME</name>
<organism evidence="7 8">
    <name type="scientific">Eimeria brunetti</name>
    <dbReference type="NCBI Taxonomy" id="51314"/>
    <lineage>
        <taxon>Eukaryota</taxon>
        <taxon>Sar</taxon>
        <taxon>Alveolata</taxon>
        <taxon>Apicomplexa</taxon>
        <taxon>Conoidasida</taxon>
        <taxon>Coccidia</taxon>
        <taxon>Eucoccidiorida</taxon>
        <taxon>Eimeriorina</taxon>
        <taxon>Eimeriidae</taxon>
        <taxon>Eimeria</taxon>
    </lineage>
</organism>
<proteinExistence type="inferred from homology"/>
<dbReference type="GO" id="GO:0046961">
    <property type="term" value="F:proton-transporting ATPase activity, rotational mechanism"/>
    <property type="evidence" value="ECO:0007669"/>
    <property type="project" value="InterPro"/>
</dbReference>
<evidence type="ECO:0000256" key="6">
    <source>
        <dbReference type="SAM" id="MobiDB-lite"/>
    </source>
</evidence>
<feature type="compositionally biased region" description="Basic and acidic residues" evidence="6">
    <location>
        <begin position="48"/>
        <end position="57"/>
    </location>
</feature>
<protein>
    <submittedName>
        <fullName evidence="7">Vacuolar (H+)-ATPase G subunit domain-containing protein, putative</fullName>
    </submittedName>
</protein>
<keyword evidence="2" id="KW-0813">Transport</keyword>
<evidence type="ECO:0000313" key="7">
    <source>
        <dbReference type="EMBL" id="CDJ52618.1"/>
    </source>
</evidence>
<evidence type="ECO:0000313" key="8">
    <source>
        <dbReference type="Proteomes" id="UP000030750"/>
    </source>
</evidence>
<feature type="compositionally biased region" description="Low complexity" evidence="6">
    <location>
        <begin position="13"/>
        <end position="30"/>
    </location>
</feature>
<dbReference type="VEuPathDB" id="ToxoDB:EBH_0004440"/>
<keyword evidence="4" id="KW-0406">Ion transport</keyword>
<dbReference type="OrthoDB" id="346426at2759"/>
<dbReference type="AlphaFoldDB" id="U6LTL0"/>